<keyword evidence="2" id="KW-1185">Reference proteome</keyword>
<dbReference type="PRINTS" id="PR00413">
    <property type="entry name" value="HADHALOGNASE"/>
</dbReference>
<dbReference type="InterPro" id="IPR023198">
    <property type="entry name" value="PGP-like_dom2"/>
</dbReference>
<dbReference type="Gene3D" id="3.40.50.1000">
    <property type="entry name" value="HAD superfamily/HAD-like"/>
    <property type="match status" value="1"/>
</dbReference>
<dbReference type="NCBIfam" id="TIGR01509">
    <property type="entry name" value="HAD-SF-IA-v3"/>
    <property type="match status" value="1"/>
</dbReference>
<keyword evidence="1" id="KW-0378">Hydrolase</keyword>
<dbReference type="SFLD" id="SFLDG01135">
    <property type="entry name" value="C1.5.6:_HAD__Beta-PGM__Phospha"/>
    <property type="match status" value="1"/>
</dbReference>
<proteinExistence type="predicted"/>
<dbReference type="PANTHER" id="PTHR18901:SF38">
    <property type="entry name" value="PSEUDOURIDINE-5'-PHOSPHATASE"/>
    <property type="match status" value="1"/>
</dbReference>
<dbReference type="RefSeq" id="WP_108387193.1">
    <property type="nucleotide sequence ID" value="NZ_QBUD01000009.1"/>
</dbReference>
<evidence type="ECO:0000313" key="2">
    <source>
        <dbReference type="Proteomes" id="UP000244523"/>
    </source>
</evidence>
<dbReference type="Proteomes" id="UP000244523">
    <property type="component" value="Unassembled WGS sequence"/>
</dbReference>
<dbReference type="Pfam" id="PF00702">
    <property type="entry name" value="Hydrolase"/>
    <property type="match status" value="1"/>
</dbReference>
<dbReference type="OrthoDB" id="9782449at2"/>
<dbReference type="InterPro" id="IPR036412">
    <property type="entry name" value="HAD-like_sf"/>
</dbReference>
<comment type="caution">
    <text evidence="1">The sequence shown here is derived from an EMBL/GenBank/DDBJ whole genome shotgun (WGS) entry which is preliminary data.</text>
</comment>
<dbReference type="CDD" id="cd07505">
    <property type="entry name" value="HAD_BPGM-like"/>
    <property type="match status" value="1"/>
</dbReference>
<sequence length="227" mass="23984">MDKKTTINANDRPIRAVVFDMDGLLLDTERIYFEGYKRTRASFDLPPDDATFLEMIGRPQAEGQAVLQNGLQGIMKAAVFDARWAVEVRALTQGPLPVKPGVAAMVSHLQGTGLPYAIATSTKTPNAHKHLAQAGIGHHFPIIIGGDQVTRGKPAPDIYLRAAATLGIAPADCAAFEDSENGVRAALAAGMTTVQVPDIKHPSPDFAASGQHIAADLVAGAKLLGLM</sequence>
<gene>
    <name evidence="1" type="ORF">C8N45_10951</name>
</gene>
<dbReference type="Gene3D" id="1.10.150.240">
    <property type="entry name" value="Putative phosphatase, domain 2"/>
    <property type="match status" value="1"/>
</dbReference>
<dbReference type="SFLD" id="SFLDS00003">
    <property type="entry name" value="Haloacid_Dehalogenase"/>
    <property type="match status" value="1"/>
</dbReference>
<dbReference type="GO" id="GO:0016787">
    <property type="term" value="F:hydrolase activity"/>
    <property type="evidence" value="ECO:0007669"/>
    <property type="project" value="UniProtKB-KW"/>
</dbReference>
<name>A0A2T6KCQ5_9RHOB</name>
<dbReference type="SUPFAM" id="SSF56784">
    <property type="entry name" value="HAD-like"/>
    <property type="match status" value="1"/>
</dbReference>
<protein>
    <submittedName>
        <fullName evidence="1">HAD superfamily hydrolase (TIGR01509 family)</fullName>
    </submittedName>
</protein>
<dbReference type="InterPro" id="IPR006439">
    <property type="entry name" value="HAD-SF_hydro_IA"/>
</dbReference>
<reference evidence="1 2" key="1">
    <citation type="submission" date="2018-04" db="EMBL/GenBank/DDBJ databases">
        <title>Genomic Encyclopedia of Archaeal and Bacterial Type Strains, Phase II (KMG-II): from individual species to whole genera.</title>
        <authorList>
            <person name="Goeker M."/>
        </authorList>
    </citation>
    <scope>NUCLEOTIDE SEQUENCE [LARGE SCALE GENOMIC DNA]</scope>
    <source>
        <strain evidence="1 2">DSM 29955</strain>
    </source>
</reference>
<dbReference type="PANTHER" id="PTHR18901">
    <property type="entry name" value="2-DEOXYGLUCOSE-6-PHOSPHATE PHOSPHATASE 2"/>
    <property type="match status" value="1"/>
</dbReference>
<accession>A0A2T6KCQ5</accession>
<dbReference type="EMBL" id="QBUD01000009">
    <property type="protein sequence ID" value="PUB12743.1"/>
    <property type="molecule type" value="Genomic_DNA"/>
</dbReference>
<evidence type="ECO:0000313" key="1">
    <source>
        <dbReference type="EMBL" id="PUB12743.1"/>
    </source>
</evidence>
<organism evidence="1 2">
    <name type="scientific">Yoonia sediminilitoris</name>
    <dbReference type="NCBI Taxonomy" id="1286148"/>
    <lineage>
        <taxon>Bacteria</taxon>
        <taxon>Pseudomonadati</taxon>
        <taxon>Pseudomonadota</taxon>
        <taxon>Alphaproteobacteria</taxon>
        <taxon>Rhodobacterales</taxon>
        <taxon>Paracoccaceae</taxon>
        <taxon>Yoonia</taxon>
    </lineage>
</organism>
<dbReference type="InterPro" id="IPR023214">
    <property type="entry name" value="HAD_sf"/>
</dbReference>
<dbReference type="AlphaFoldDB" id="A0A2T6KCQ5"/>
<dbReference type="SFLD" id="SFLDG01129">
    <property type="entry name" value="C1.5:_HAD__Beta-PGM__Phosphata"/>
    <property type="match status" value="1"/>
</dbReference>